<organism evidence="2 3">
    <name type="scientific">Micromonospora narathiwatensis</name>
    <dbReference type="NCBI Taxonomy" id="299146"/>
    <lineage>
        <taxon>Bacteria</taxon>
        <taxon>Bacillati</taxon>
        <taxon>Actinomycetota</taxon>
        <taxon>Actinomycetes</taxon>
        <taxon>Micromonosporales</taxon>
        <taxon>Micromonosporaceae</taxon>
        <taxon>Micromonospora</taxon>
    </lineage>
</organism>
<dbReference type="SUPFAM" id="SSF52540">
    <property type="entry name" value="P-loop containing nucleoside triphosphate hydrolases"/>
    <property type="match status" value="1"/>
</dbReference>
<sequence length="600" mass="65753">MPDTFTSPAHPASGPALAASIRAAMRRAVALADDLVQAGLGAVSMIMGYQLPLTSRKVDVVLAGVHPVTGDDSYVIVELKSWTHAQSIQGSDSLVVVRRVGTVQLHPGVQVGAYCEYLSDALGAPADGDGLIHGAAYLYNAVDQDVSDVLAHRPTNQTRVFTKQQRVQFIDYLRAHLRNASGSGAADRLLASPVRASRHLLTYADQELKERSHFRLLDEQRVAYEMVLRAVERARTANRKTVVVVSGGPGSGKSVIGLSALGELVRQGHAVLHATGSRSFTQTLRRYVGQGSSRMRNIFGYFNSFMNIERNSFDVLVCDGAHGIRATSVNRFTPKIRRDRARPQIAELIEAARVPVFLLDEDQVVKPGELGSLTLIARYAAQRGLEVEVVSLHDQFRCGGSSTYDRWTKDLLGLHEGEPMKWAGDGRFDLRIADSPEEMEAFLADKQAAGETARMSAGYCWPWSDPQPDDSLVADVQVGRWARPWNVKSDRSVGDAPGSAFWATDPGGFGQVGSVYTAQGFEYDWSGVIIGPDLVARDGRLVTRRSESKDPAFRNRQDVSDEAADRFIRNTYRVLMTRGMRGTLLYSTDPETRAFLASLM</sequence>
<reference evidence="2 3" key="1">
    <citation type="submission" date="2016-06" db="EMBL/GenBank/DDBJ databases">
        <authorList>
            <person name="Kjaerup R.B."/>
            <person name="Dalgaard T.S."/>
            <person name="Juul-Madsen H.R."/>
        </authorList>
    </citation>
    <scope>NUCLEOTIDE SEQUENCE [LARGE SCALE GENOMIC DNA]</scope>
    <source>
        <strain evidence="2 3">DSM 45248</strain>
    </source>
</reference>
<name>A0A1A8ZST2_9ACTN</name>
<dbReference type="Proteomes" id="UP000198765">
    <property type="component" value="Chromosome I"/>
</dbReference>
<protein>
    <recommendedName>
        <fullName evidence="1">Schlafen group 3-like DNA/RNA helicase domain-containing protein</fullName>
    </recommendedName>
</protein>
<evidence type="ECO:0000259" key="1">
    <source>
        <dbReference type="Pfam" id="PF09848"/>
    </source>
</evidence>
<evidence type="ECO:0000313" key="3">
    <source>
        <dbReference type="Proteomes" id="UP000198765"/>
    </source>
</evidence>
<dbReference type="Pfam" id="PF09848">
    <property type="entry name" value="SLFN-g3_helicase"/>
    <property type="match status" value="1"/>
</dbReference>
<accession>A0A1A8ZST2</accession>
<feature type="domain" description="Schlafen group 3-like DNA/RNA helicase" evidence="1">
    <location>
        <begin position="240"/>
        <end position="589"/>
    </location>
</feature>
<evidence type="ECO:0000313" key="2">
    <source>
        <dbReference type="EMBL" id="SBT46930.1"/>
    </source>
</evidence>
<dbReference type="EMBL" id="LT594324">
    <property type="protein sequence ID" value="SBT46930.1"/>
    <property type="molecule type" value="Genomic_DNA"/>
</dbReference>
<keyword evidence="3" id="KW-1185">Reference proteome</keyword>
<gene>
    <name evidence="2" type="ORF">GA0070621_2756</name>
</gene>
<dbReference type="PATRIC" id="fig|299146.4.peg.2857"/>
<dbReference type="InterPro" id="IPR027417">
    <property type="entry name" value="P-loop_NTPase"/>
</dbReference>
<proteinExistence type="predicted"/>
<dbReference type="InterPro" id="IPR018647">
    <property type="entry name" value="SLFN_3-like_DNA/RNA_helicase"/>
</dbReference>
<dbReference type="AlphaFoldDB" id="A0A1A8ZST2"/>
<dbReference type="Gene3D" id="3.40.50.300">
    <property type="entry name" value="P-loop containing nucleotide triphosphate hydrolases"/>
    <property type="match status" value="1"/>
</dbReference>